<reference evidence="3" key="1">
    <citation type="submission" date="2021-06" db="EMBL/GenBank/DDBJ databases">
        <authorList>
            <person name="Kallberg Y."/>
            <person name="Tangrot J."/>
            <person name="Rosling A."/>
        </authorList>
    </citation>
    <scope>NUCLEOTIDE SEQUENCE</scope>
    <source>
        <strain evidence="3">MT106</strain>
    </source>
</reference>
<feature type="domain" description="RecA family profile 1" evidence="2">
    <location>
        <begin position="88"/>
        <end position="304"/>
    </location>
</feature>
<dbReference type="GO" id="GO:0005657">
    <property type="term" value="C:replication fork"/>
    <property type="evidence" value="ECO:0007669"/>
    <property type="project" value="TreeGrafter"/>
</dbReference>
<dbReference type="InterPro" id="IPR020588">
    <property type="entry name" value="RecA_ATP-bd"/>
</dbReference>
<feature type="region of interest" description="Disordered" evidence="1">
    <location>
        <begin position="412"/>
        <end position="431"/>
    </location>
</feature>
<dbReference type="GO" id="GO:0140664">
    <property type="term" value="F:ATP-dependent DNA damage sensor activity"/>
    <property type="evidence" value="ECO:0007669"/>
    <property type="project" value="InterPro"/>
</dbReference>
<dbReference type="Gene3D" id="3.40.50.300">
    <property type="entry name" value="P-loop containing nucleotide triphosphate hydrolases"/>
    <property type="match status" value="1"/>
</dbReference>
<organism evidence="3 4">
    <name type="scientific">Ambispora gerdemannii</name>
    <dbReference type="NCBI Taxonomy" id="144530"/>
    <lineage>
        <taxon>Eukaryota</taxon>
        <taxon>Fungi</taxon>
        <taxon>Fungi incertae sedis</taxon>
        <taxon>Mucoromycota</taxon>
        <taxon>Glomeromycotina</taxon>
        <taxon>Glomeromycetes</taxon>
        <taxon>Archaeosporales</taxon>
        <taxon>Ambisporaceae</taxon>
        <taxon>Ambispora</taxon>
    </lineage>
</organism>
<dbReference type="PANTHER" id="PTHR46456">
    <property type="entry name" value="DNA REPAIR PROTEIN RAD51 HOMOLOG 2"/>
    <property type="match status" value="1"/>
</dbReference>
<name>A0A9N8VW75_9GLOM</name>
<gene>
    <name evidence="3" type="ORF">AGERDE_LOCUS2329</name>
</gene>
<dbReference type="GO" id="GO:0033063">
    <property type="term" value="C:Rad51B-Rad51C-Rad51D-XRCC2 complex"/>
    <property type="evidence" value="ECO:0007669"/>
    <property type="project" value="InterPro"/>
</dbReference>
<evidence type="ECO:0000259" key="2">
    <source>
        <dbReference type="PROSITE" id="PS50162"/>
    </source>
</evidence>
<accession>A0A9N8VW75</accession>
<dbReference type="GO" id="GO:0003697">
    <property type="term" value="F:single-stranded DNA binding"/>
    <property type="evidence" value="ECO:0007669"/>
    <property type="project" value="TreeGrafter"/>
</dbReference>
<dbReference type="InterPro" id="IPR003593">
    <property type="entry name" value="AAA+_ATPase"/>
</dbReference>
<dbReference type="InterPro" id="IPR013632">
    <property type="entry name" value="Rad51_C"/>
</dbReference>
<feature type="compositionally biased region" description="Low complexity" evidence="1">
    <location>
        <begin position="416"/>
        <end position="431"/>
    </location>
</feature>
<dbReference type="SUPFAM" id="SSF52540">
    <property type="entry name" value="P-loop containing nucleoside triphosphate hydrolases"/>
    <property type="match status" value="1"/>
</dbReference>
<dbReference type="OrthoDB" id="1861185at2759"/>
<dbReference type="GO" id="GO:0061982">
    <property type="term" value="P:meiosis I cell cycle process"/>
    <property type="evidence" value="ECO:0007669"/>
    <property type="project" value="UniProtKB-ARBA"/>
</dbReference>
<dbReference type="GO" id="GO:0005524">
    <property type="term" value="F:ATP binding"/>
    <property type="evidence" value="ECO:0007669"/>
    <property type="project" value="InterPro"/>
</dbReference>
<dbReference type="GO" id="GO:0000400">
    <property type="term" value="F:four-way junction DNA binding"/>
    <property type="evidence" value="ECO:0007669"/>
    <property type="project" value="TreeGrafter"/>
</dbReference>
<evidence type="ECO:0000313" key="3">
    <source>
        <dbReference type="EMBL" id="CAG8462535.1"/>
    </source>
</evidence>
<dbReference type="SMART" id="SM00382">
    <property type="entry name" value="AAA"/>
    <property type="match status" value="1"/>
</dbReference>
<dbReference type="Pfam" id="PF08423">
    <property type="entry name" value="Rad51"/>
    <property type="match status" value="1"/>
</dbReference>
<dbReference type="PANTHER" id="PTHR46456:SF1">
    <property type="entry name" value="DNA REPAIR PROTEIN RAD51 HOMOLOG 2"/>
    <property type="match status" value="1"/>
</dbReference>
<dbReference type="EMBL" id="CAJVPL010000191">
    <property type="protein sequence ID" value="CAG8462535.1"/>
    <property type="molecule type" value="Genomic_DNA"/>
</dbReference>
<keyword evidence="4" id="KW-1185">Reference proteome</keyword>
<evidence type="ECO:0000313" key="4">
    <source>
        <dbReference type="Proteomes" id="UP000789831"/>
    </source>
</evidence>
<protein>
    <submittedName>
        <fullName evidence="3">1646_t:CDS:1</fullName>
    </submittedName>
</protein>
<proteinExistence type="predicted"/>
<dbReference type="Proteomes" id="UP000789831">
    <property type="component" value="Unassembled WGS sequence"/>
</dbReference>
<evidence type="ECO:0000256" key="1">
    <source>
        <dbReference type="SAM" id="MobiDB-lite"/>
    </source>
</evidence>
<dbReference type="InterPro" id="IPR030548">
    <property type="entry name" value="RAD51B"/>
</dbReference>
<sequence>MTSNRSLCRIPPHLALEPKQLRKLKEYPRQPIITTHGLLSRTELELVECCDWSFETARVVQRKCAHWVAPKSVRVREMLGNNDIKKLSPSFFTTTLVNLDFALGGGIHCASVTEIVGPPRCGKTQFCLTLSVQATLPIEMAGLDGGVCFIDTEGSLSADRLVAQHTDDDLVVVRAFRLVEIAETRYPQYFSRRDLKGQRNLEKMKNSIHILDVKSSKDMLERLKNLQEFIIMKKIRIVIIDSIGSLVMKEYRVSGGSNGSNGFFNGQSNSEILVERNNLLVEEAKHLKFLAESFHIPIIVTNQLLVNRYNTDVSSSLLLPSYKRTQTYDRDSSAVMVTAALGNTWAHSVTTRLIIEFCHNDLLKMMTSSYTTSSSILSSCKNIFRIKIAKSSIAPNFAFYYYISSQGVVEHDPPLSSNNETNASTTTMPTRTKTTRITDTNNNYSEIIIDKENVPLSRQASPTPLSPLTLVSPVSSISDDNALSETLTTESLRRQRKSRDKEHIADWFIKELWSS</sequence>
<dbReference type="AlphaFoldDB" id="A0A9N8VW75"/>
<dbReference type="InterPro" id="IPR027417">
    <property type="entry name" value="P-loop_NTPase"/>
</dbReference>
<dbReference type="GO" id="GO:0000724">
    <property type="term" value="P:double-strand break repair via homologous recombination"/>
    <property type="evidence" value="ECO:0007669"/>
    <property type="project" value="InterPro"/>
</dbReference>
<comment type="caution">
    <text evidence="3">The sequence shown here is derived from an EMBL/GenBank/DDBJ whole genome shotgun (WGS) entry which is preliminary data.</text>
</comment>
<dbReference type="GO" id="GO:0003690">
    <property type="term" value="F:double-stranded DNA binding"/>
    <property type="evidence" value="ECO:0007669"/>
    <property type="project" value="TreeGrafter"/>
</dbReference>
<dbReference type="PROSITE" id="PS50162">
    <property type="entry name" value="RECA_2"/>
    <property type="match status" value="1"/>
</dbReference>